<evidence type="ECO:0000256" key="1">
    <source>
        <dbReference type="SAM" id="Phobius"/>
    </source>
</evidence>
<keyword evidence="1" id="KW-0812">Transmembrane</keyword>
<dbReference type="Proteomes" id="UP000281061">
    <property type="component" value="Unassembled WGS sequence"/>
</dbReference>
<keyword evidence="1" id="KW-1133">Transmembrane helix</keyword>
<accession>A0AB37RH87</accession>
<evidence type="ECO:0000313" key="2">
    <source>
        <dbReference type="EMBL" id="RMW54763.1"/>
    </source>
</evidence>
<evidence type="ECO:0000313" key="3">
    <source>
        <dbReference type="Proteomes" id="UP000281061"/>
    </source>
</evidence>
<dbReference type="AlphaFoldDB" id="A0AB37RH87"/>
<name>A0AB37RH87_LACPE</name>
<reference evidence="2 3" key="1">
    <citation type="submission" date="2018-10" db="EMBL/GenBank/DDBJ databases">
        <title>Genome sequences of five Lactobacillus pentosus strains isolated from brines of traditionally fermented spanish-style green table olives and differences between them.</title>
        <authorList>
            <person name="Jimenez Diaz R."/>
        </authorList>
    </citation>
    <scope>NUCLEOTIDE SEQUENCE [LARGE SCALE GENOMIC DNA]</scope>
    <source>
        <strain evidence="2 3">IG8</strain>
    </source>
</reference>
<sequence length="167" mass="19186">MNLMASASIALVKIVSASIPLFAVAISYFFGLNTQAHQRKYDVLRERYQKLYVPYFNLLLITPPEDILPSELSLGARSKYLDLISSHTHLLGSKSAEIFPKFFRAFMNLLELEDDNTDFEDADTEYNDAFIRMEDILLQEGSKLAKQLKYPDLAKTISTIRDQRLRE</sequence>
<feature type="transmembrane region" description="Helical" evidence="1">
    <location>
        <begin position="6"/>
        <end position="30"/>
    </location>
</feature>
<dbReference type="RefSeq" id="WP_122211792.1">
    <property type="nucleotide sequence ID" value="NZ_JBGGVA010000015.1"/>
</dbReference>
<keyword evidence="1" id="KW-0472">Membrane</keyword>
<proteinExistence type="predicted"/>
<dbReference type="EMBL" id="RDCL01000052">
    <property type="protein sequence ID" value="RMW54763.1"/>
    <property type="molecule type" value="Genomic_DNA"/>
</dbReference>
<protein>
    <submittedName>
        <fullName evidence="2">Uncharacterized protein</fullName>
    </submittedName>
</protein>
<gene>
    <name evidence="2" type="ORF">D6U17_07595</name>
</gene>
<comment type="caution">
    <text evidence="2">The sequence shown here is derived from an EMBL/GenBank/DDBJ whole genome shotgun (WGS) entry which is preliminary data.</text>
</comment>
<organism evidence="2 3">
    <name type="scientific">Lactiplantibacillus pentosus</name>
    <name type="common">Lactobacillus pentosus</name>
    <dbReference type="NCBI Taxonomy" id="1589"/>
    <lineage>
        <taxon>Bacteria</taxon>
        <taxon>Bacillati</taxon>
        <taxon>Bacillota</taxon>
        <taxon>Bacilli</taxon>
        <taxon>Lactobacillales</taxon>
        <taxon>Lactobacillaceae</taxon>
        <taxon>Lactiplantibacillus</taxon>
    </lineage>
</organism>